<feature type="domain" description="Thioredoxin" evidence="2">
    <location>
        <begin position="302"/>
        <end position="453"/>
    </location>
</feature>
<feature type="signal peptide" evidence="1">
    <location>
        <begin position="1"/>
        <end position="18"/>
    </location>
</feature>
<dbReference type="AlphaFoldDB" id="A0A368P5R8"/>
<comment type="caution">
    <text evidence="3">The sequence shown here is derived from an EMBL/GenBank/DDBJ whole genome shotgun (WGS) entry which is preliminary data.</text>
</comment>
<evidence type="ECO:0000313" key="4">
    <source>
        <dbReference type="Proteomes" id="UP000252249"/>
    </source>
</evidence>
<keyword evidence="1" id="KW-0732">Signal</keyword>
<evidence type="ECO:0000313" key="3">
    <source>
        <dbReference type="EMBL" id="RCU58172.1"/>
    </source>
</evidence>
<dbReference type="InterPro" id="IPR036249">
    <property type="entry name" value="Thioredoxin-like_sf"/>
</dbReference>
<dbReference type="InterPro" id="IPR050553">
    <property type="entry name" value="Thioredoxin_ResA/DsbE_sf"/>
</dbReference>
<reference evidence="3 4" key="1">
    <citation type="submission" date="2018-07" db="EMBL/GenBank/DDBJ databases">
        <title>Oceanihabitans testaceum sp. nov., isolated from marine sediment.</title>
        <authorList>
            <person name="Li C.-M."/>
        </authorList>
    </citation>
    <scope>NUCLEOTIDE SEQUENCE [LARGE SCALE GENOMIC DNA]</scope>
    <source>
        <strain evidence="3 4">S9-10</strain>
    </source>
</reference>
<sequence>MTKKLFFLLAFLPSILLAQHTIKGTFSPAEEFKFAILYKVTPTTSMYVANTGIDENGNFEFPLDETVAPGMYRIVYAVPQDEYNFDVIYNAKEDIELTFNLEEGVKYIASKENTLLDAYNKSLQLISKNIHAYFSSASQSEEEFHKVFDVLKETQKEFETASQGLLAANFVKASKPYIPAKKEDAQTFSKNLKANYFTNIDFGNKTLQSSSFLIETALNFVFTFTDNNNKNEAFKNNIDIVIEAIGENPVIKEIITEVLFNQFADSNNEEVANYISEQYLLAIAKEKKDEELIERLTVYKNTSIGALAPNFPIEIKKGEQFVKTDLYKYDEAAQYIIVFWSSTCSHCLNELPKVHRYIEALESKKVKVIAVALEDDIYRWKDRTYDFPEFIHVFGKGKWENPIGDAYGVTATPTYFILDADKKVIAKPYDFPAIEVFYKKHPIILEKKKAESEH</sequence>
<dbReference type="PROSITE" id="PS51352">
    <property type="entry name" value="THIOREDOXIN_2"/>
    <property type="match status" value="1"/>
</dbReference>
<dbReference type="Gene3D" id="3.40.30.10">
    <property type="entry name" value="Glutaredoxin"/>
    <property type="match status" value="1"/>
</dbReference>
<keyword evidence="4" id="KW-1185">Reference proteome</keyword>
<dbReference type="SUPFAM" id="SSF52833">
    <property type="entry name" value="Thioredoxin-like"/>
    <property type="match status" value="1"/>
</dbReference>
<gene>
    <name evidence="3" type="ORF">DU428_01965</name>
</gene>
<protein>
    <submittedName>
        <fullName evidence="3">TlpA family protein disulfide reductase</fullName>
    </submittedName>
</protein>
<dbReference type="RefSeq" id="WP_113965683.1">
    <property type="nucleotide sequence ID" value="NZ_QNRP01000001.1"/>
</dbReference>
<dbReference type="Proteomes" id="UP000252249">
    <property type="component" value="Unassembled WGS sequence"/>
</dbReference>
<dbReference type="CDD" id="cd02966">
    <property type="entry name" value="TlpA_like_family"/>
    <property type="match status" value="1"/>
</dbReference>
<proteinExistence type="predicted"/>
<dbReference type="InterPro" id="IPR013766">
    <property type="entry name" value="Thioredoxin_domain"/>
</dbReference>
<dbReference type="OrthoDB" id="6399635at2"/>
<dbReference type="Pfam" id="PF13905">
    <property type="entry name" value="Thioredoxin_8"/>
    <property type="match status" value="1"/>
</dbReference>
<dbReference type="PANTHER" id="PTHR42852:SF13">
    <property type="entry name" value="PROTEIN DIPZ"/>
    <property type="match status" value="1"/>
</dbReference>
<organism evidence="3 4">
    <name type="scientific">Oceanihabitans sediminis</name>
    <dbReference type="NCBI Taxonomy" id="1812012"/>
    <lineage>
        <taxon>Bacteria</taxon>
        <taxon>Pseudomonadati</taxon>
        <taxon>Bacteroidota</taxon>
        <taxon>Flavobacteriia</taxon>
        <taxon>Flavobacteriales</taxon>
        <taxon>Flavobacteriaceae</taxon>
        <taxon>Oceanihabitans</taxon>
    </lineage>
</organism>
<accession>A0A368P5R8</accession>
<name>A0A368P5R8_9FLAO</name>
<evidence type="ECO:0000259" key="2">
    <source>
        <dbReference type="PROSITE" id="PS51352"/>
    </source>
</evidence>
<dbReference type="PANTHER" id="PTHR42852">
    <property type="entry name" value="THIOL:DISULFIDE INTERCHANGE PROTEIN DSBE"/>
    <property type="match status" value="1"/>
</dbReference>
<evidence type="ECO:0000256" key="1">
    <source>
        <dbReference type="SAM" id="SignalP"/>
    </source>
</evidence>
<dbReference type="EMBL" id="QPIG01000001">
    <property type="protein sequence ID" value="RCU58172.1"/>
    <property type="molecule type" value="Genomic_DNA"/>
</dbReference>
<feature type="chain" id="PRO_5016686018" evidence="1">
    <location>
        <begin position="19"/>
        <end position="454"/>
    </location>
</feature>
<dbReference type="InterPro" id="IPR012336">
    <property type="entry name" value="Thioredoxin-like_fold"/>
</dbReference>